<dbReference type="PANTHER" id="PTHR43222">
    <property type="entry name" value="NUDIX HYDROLASE 23"/>
    <property type="match status" value="1"/>
</dbReference>
<dbReference type="SUPFAM" id="SSF55811">
    <property type="entry name" value="Nudix"/>
    <property type="match status" value="1"/>
</dbReference>
<dbReference type="InterPro" id="IPR015797">
    <property type="entry name" value="NUDIX_hydrolase-like_dom_sf"/>
</dbReference>
<evidence type="ECO:0000313" key="4">
    <source>
        <dbReference type="Proteomes" id="UP000271227"/>
    </source>
</evidence>
<proteinExistence type="predicted"/>
<comment type="caution">
    <text evidence="3">The sequence shown here is derived from an EMBL/GenBank/DDBJ whole genome shotgun (WGS) entry which is preliminary data.</text>
</comment>
<protein>
    <submittedName>
        <fullName evidence="3">ADP-ribose pyrophosphatase YjhB (NUDIX family)</fullName>
    </submittedName>
</protein>
<feature type="region of interest" description="Disordered" evidence="1">
    <location>
        <begin position="1"/>
        <end position="28"/>
    </location>
</feature>
<dbReference type="InterPro" id="IPR029401">
    <property type="entry name" value="Nudix_N"/>
</dbReference>
<dbReference type="Gene3D" id="3.90.79.10">
    <property type="entry name" value="Nucleoside Triphosphate Pyrophosphohydrolase"/>
    <property type="match status" value="1"/>
</dbReference>
<dbReference type="PANTHER" id="PTHR43222:SF2">
    <property type="entry name" value="NUDIX HYDROLASE 23, CHLOROPLASTIC"/>
    <property type="match status" value="1"/>
</dbReference>
<evidence type="ECO:0000256" key="1">
    <source>
        <dbReference type="SAM" id="MobiDB-lite"/>
    </source>
</evidence>
<dbReference type="GO" id="GO:0003824">
    <property type="term" value="F:catalytic activity"/>
    <property type="evidence" value="ECO:0007669"/>
    <property type="project" value="UniProtKB-ARBA"/>
</dbReference>
<reference evidence="3 4" key="1">
    <citation type="submission" date="2018-10" db="EMBL/GenBank/DDBJ databases">
        <title>Genomic Encyclopedia of Archaeal and Bacterial Type Strains, Phase II (KMG-II): from individual species to whole genera.</title>
        <authorList>
            <person name="Goeker M."/>
        </authorList>
    </citation>
    <scope>NUCLEOTIDE SEQUENCE [LARGE SCALE GENOMIC DNA]</scope>
    <source>
        <strain evidence="3 4">DSM 25217</strain>
    </source>
</reference>
<dbReference type="PROSITE" id="PS51462">
    <property type="entry name" value="NUDIX"/>
    <property type="match status" value="1"/>
</dbReference>
<dbReference type="AlphaFoldDB" id="A0A3M0C091"/>
<evidence type="ECO:0000313" key="3">
    <source>
        <dbReference type="EMBL" id="RMB02037.1"/>
    </source>
</evidence>
<dbReference type="Pfam" id="PF14803">
    <property type="entry name" value="Zn_ribbon_Nudix"/>
    <property type="match status" value="1"/>
</dbReference>
<dbReference type="OrthoDB" id="9761969at2"/>
<dbReference type="Pfam" id="PF00293">
    <property type="entry name" value="NUDIX"/>
    <property type="match status" value="1"/>
</dbReference>
<sequence length="191" mass="21497">MIKSDTPENDTADTESGDPFQDFHRTVPDGDDHERMVCRSCGFVHYENPKLVAGSVVTDGGRVLLCRRAIEPRKGFWTIPAGFMELHETPAEGAMREAWEEARARIRVHDLLAVYTVKRISQVQMMFRATLDDPGIAAGPESLEVAFFDWADIPWDSLAFPSVHWALTDFRAVEDKNAFAPFSNPKGWENA</sequence>
<accession>A0A3M0C091</accession>
<feature type="compositionally biased region" description="Acidic residues" evidence="1">
    <location>
        <begin position="7"/>
        <end position="16"/>
    </location>
</feature>
<evidence type="ECO:0000259" key="2">
    <source>
        <dbReference type="PROSITE" id="PS51462"/>
    </source>
</evidence>
<dbReference type="CDD" id="cd04511">
    <property type="entry name" value="NUDIX_Hydrolase"/>
    <property type="match status" value="1"/>
</dbReference>
<gene>
    <name evidence="3" type="ORF">BXY39_3549</name>
</gene>
<feature type="domain" description="Nudix hydrolase" evidence="2">
    <location>
        <begin position="48"/>
        <end position="171"/>
    </location>
</feature>
<dbReference type="InterPro" id="IPR000086">
    <property type="entry name" value="NUDIX_hydrolase_dom"/>
</dbReference>
<dbReference type="Gene3D" id="2.20.70.10">
    <property type="match status" value="1"/>
</dbReference>
<organism evidence="3 4">
    <name type="scientific">Eilatimonas milleporae</name>
    <dbReference type="NCBI Taxonomy" id="911205"/>
    <lineage>
        <taxon>Bacteria</taxon>
        <taxon>Pseudomonadati</taxon>
        <taxon>Pseudomonadota</taxon>
        <taxon>Alphaproteobacteria</taxon>
        <taxon>Kordiimonadales</taxon>
        <taxon>Kordiimonadaceae</taxon>
        <taxon>Eilatimonas</taxon>
    </lineage>
</organism>
<name>A0A3M0C091_9PROT</name>
<keyword evidence="4" id="KW-1185">Reference proteome</keyword>
<dbReference type="InParanoid" id="A0A3M0C091"/>
<dbReference type="RefSeq" id="WP_121940170.1">
    <property type="nucleotide sequence ID" value="NZ_REFR01000015.1"/>
</dbReference>
<dbReference type="Proteomes" id="UP000271227">
    <property type="component" value="Unassembled WGS sequence"/>
</dbReference>
<dbReference type="EMBL" id="REFR01000015">
    <property type="protein sequence ID" value="RMB02037.1"/>
    <property type="molecule type" value="Genomic_DNA"/>
</dbReference>